<evidence type="ECO:0000256" key="3">
    <source>
        <dbReference type="ARBA" id="ARBA00022777"/>
    </source>
</evidence>
<keyword evidence="3 6" id="KW-0418">Kinase</keyword>
<dbReference type="PANTHER" id="PTHR12358">
    <property type="entry name" value="SPHINGOSINE KINASE"/>
    <property type="match status" value="1"/>
</dbReference>
<keyword evidence="2" id="KW-0547">Nucleotide-binding</keyword>
<dbReference type="PANTHER" id="PTHR12358:SF106">
    <property type="entry name" value="LIPID KINASE YEGS"/>
    <property type="match status" value="1"/>
</dbReference>
<sequence>MTPFAPVILFVINPQSGSRSGIDWQALIREHFRDSGHDLHFQLLDASVEASVLEQRIEKLRPVMAVAVGGDGTVSFLARLLLGTGITLGILPAGSANGMARELAIPEDPAAALEVLSAGNSRLTDVIRINKKHICLHLSDIGLNATLIKHFEEGNLRGKLGYASKIIKTLWTQKEMWVDIATNGQPSTHRAFMVVLANATRYGTGAVINPEGDLSDGRFEVIIIHRLAISELFKMLLGPRPFNPEKISVYQATSVSIRTTRKMHFQVDGEYLGRTDTIEAEILAGKLRLQVPVGKQAD</sequence>
<dbReference type="GO" id="GO:0016301">
    <property type="term" value="F:kinase activity"/>
    <property type="evidence" value="ECO:0007669"/>
    <property type="project" value="UniProtKB-KW"/>
</dbReference>
<feature type="domain" description="DAGKc" evidence="5">
    <location>
        <begin position="3"/>
        <end position="133"/>
    </location>
</feature>
<organism evidence="6 7">
    <name type="scientific">Candidatus Pseudobacter hemicellulosilyticus</name>
    <dbReference type="NCBI Taxonomy" id="3121375"/>
    <lineage>
        <taxon>Bacteria</taxon>
        <taxon>Pseudomonadati</taxon>
        <taxon>Bacteroidota</taxon>
        <taxon>Chitinophagia</taxon>
        <taxon>Chitinophagales</taxon>
        <taxon>Chitinophagaceae</taxon>
        <taxon>Pseudobacter</taxon>
    </lineage>
</organism>
<dbReference type="InterPro" id="IPR045540">
    <property type="entry name" value="YegS/DAGK_C"/>
</dbReference>
<dbReference type="InterPro" id="IPR001206">
    <property type="entry name" value="Diacylglycerol_kinase_cat_dom"/>
</dbReference>
<evidence type="ECO:0000259" key="5">
    <source>
        <dbReference type="PROSITE" id="PS50146"/>
    </source>
</evidence>
<evidence type="ECO:0000313" key="7">
    <source>
        <dbReference type="Proteomes" id="UP001220610"/>
    </source>
</evidence>
<dbReference type="InterPro" id="IPR016064">
    <property type="entry name" value="NAD/diacylglycerol_kinase_sf"/>
</dbReference>
<evidence type="ECO:0000313" key="6">
    <source>
        <dbReference type="EMBL" id="WEK36310.1"/>
    </source>
</evidence>
<dbReference type="InterPro" id="IPR017438">
    <property type="entry name" value="ATP-NAD_kinase_N"/>
</dbReference>
<dbReference type="GO" id="GO:0005886">
    <property type="term" value="C:plasma membrane"/>
    <property type="evidence" value="ECO:0007669"/>
    <property type="project" value="TreeGrafter"/>
</dbReference>
<proteinExistence type="predicted"/>
<protein>
    <submittedName>
        <fullName evidence="6">Diacylglycerol kinase family protein</fullName>
    </submittedName>
</protein>
<dbReference type="InterPro" id="IPR050187">
    <property type="entry name" value="Lipid_Phosphate_FormReg"/>
</dbReference>
<dbReference type="Gene3D" id="2.60.200.40">
    <property type="match status" value="1"/>
</dbReference>
<evidence type="ECO:0000256" key="4">
    <source>
        <dbReference type="ARBA" id="ARBA00022840"/>
    </source>
</evidence>
<dbReference type="EMBL" id="CP119311">
    <property type="protein sequence ID" value="WEK36310.1"/>
    <property type="molecule type" value="Genomic_DNA"/>
</dbReference>
<dbReference type="Proteomes" id="UP001220610">
    <property type="component" value="Chromosome"/>
</dbReference>
<dbReference type="Pfam" id="PF00781">
    <property type="entry name" value="DAGK_cat"/>
    <property type="match status" value="1"/>
</dbReference>
<dbReference type="SUPFAM" id="SSF111331">
    <property type="entry name" value="NAD kinase/diacylglycerol kinase-like"/>
    <property type="match status" value="1"/>
</dbReference>
<keyword evidence="4" id="KW-0067">ATP-binding</keyword>
<dbReference type="Gene3D" id="3.40.50.10330">
    <property type="entry name" value="Probable inorganic polyphosphate/atp-NAD kinase, domain 1"/>
    <property type="match status" value="1"/>
</dbReference>
<reference evidence="6" key="1">
    <citation type="submission" date="2023-03" db="EMBL/GenBank/DDBJ databases">
        <title>Andean soil-derived lignocellulolytic bacterial consortium as a source of novel taxa and putative plastic-active enzymes.</title>
        <authorList>
            <person name="Diaz-Garcia L."/>
            <person name="Chuvochina M."/>
            <person name="Feuerriegel G."/>
            <person name="Bunk B."/>
            <person name="Sproer C."/>
            <person name="Streit W.R."/>
            <person name="Rodriguez L.M."/>
            <person name="Overmann J."/>
            <person name="Jimenez D.J."/>
        </authorList>
    </citation>
    <scope>NUCLEOTIDE SEQUENCE</scope>
    <source>
        <strain evidence="6">MAG 7</strain>
    </source>
</reference>
<dbReference type="GO" id="GO:0005524">
    <property type="term" value="F:ATP binding"/>
    <property type="evidence" value="ECO:0007669"/>
    <property type="project" value="UniProtKB-KW"/>
</dbReference>
<accession>A0AAJ5WT60</accession>
<dbReference type="Pfam" id="PF19279">
    <property type="entry name" value="YegS_C"/>
    <property type="match status" value="1"/>
</dbReference>
<name>A0AAJ5WT60_9BACT</name>
<dbReference type="SMART" id="SM00046">
    <property type="entry name" value="DAGKc"/>
    <property type="match status" value="1"/>
</dbReference>
<evidence type="ECO:0000256" key="2">
    <source>
        <dbReference type="ARBA" id="ARBA00022741"/>
    </source>
</evidence>
<dbReference type="AlphaFoldDB" id="A0AAJ5WT60"/>
<keyword evidence="1" id="KW-0808">Transferase</keyword>
<evidence type="ECO:0000256" key="1">
    <source>
        <dbReference type="ARBA" id="ARBA00022679"/>
    </source>
</evidence>
<dbReference type="PROSITE" id="PS50146">
    <property type="entry name" value="DAGK"/>
    <property type="match status" value="1"/>
</dbReference>
<gene>
    <name evidence="6" type="ORF">P0Y53_02250</name>
</gene>